<organism evidence="1">
    <name type="scientific">marine metagenome</name>
    <dbReference type="NCBI Taxonomy" id="408172"/>
    <lineage>
        <taxon>unclassified sequences</taxon>
        <taxon>metagenomes</taxon>
        <taxon>ecological metagenomes</taxon>
    </lineage>
</organism>
<feature type="non-terminal residue" evidence="1">
    <location>
        <position position="783"/>
    </location>
</feature>
<gene>
    <name evidence="1" type="ORF">METZ01_LOCUS66197</name>
</gene>
<dbReference type="AlphaFoldDB" id="A0A381THE9"/>
<protein>
    <submittedName>
        <fullName evidence="1">Uncharacterized protein</fullName>
    </submittedName>
</protein>
<evidence type="ECO:0000313" key="1">
    <source>
        <dbReference type="EMBL" id="SVA13343.1"/>
    </source>
</evidence>
<proteinExistence type="predicted"/>
<name>A0A381THE9_9ZZZZ</name>
<dbReference type="EMBL" id="UINC01004306">
    <property type="protein sequence ID" value="SVA13343.1"/>
    <property type="molecule type" value="Genomic_DNA"/>
</dbReference>
<reference evidence="1" key="1">
    <citation type="submission" date="2018-05" db="EMBL/GenBank/DDBJ databases">
        <authorList>
            <person name="Lanie J.A."/>
            <person name="Ng W.-L."/>
            <person name="Kazmierczak K.M."/>
            <person name="Andrzejewski T.M."/>
            <person name="Davidsen T.M."/>
            <person name="Wayne K.J."/>
            <person name="Tettelin H."/>
            <person name="Glass J.I."/>
            <person name="Rusch D."/>
            <person name="Podicherti R."/>
            <person name="Tsui H.-C.T."/>
            <person name="Winkler M.E."/>
        </authorList>
    </citation>
    <scope>NUCLEOTIDE SEQUENCE</scope>
</reference>
<accession>A0A381THE9</accession>
<sequence>MLLLSNRFIIIIFFLFINSNILGQSTFQYYHRNPQQVEEGKDVNISVTLFVADPIVSGMLFFRSIDQMSYQEIPMQYVNGNWEGVIPGRNVVGDGIEYVVILHKRSWGRISVPLDDKPFDNPLSFNISQDRSEQKSRELVKTKKKTSQSGNYIDADILILSPETGSVNRPDEVVIAASLFNTDIVDTSNYRVLIDGKDYTKKSILDGGILTLTPNELSIGPHFVRLLFKTSYGLDITPIEWSFIITKGMVNMSESFRYKGNIGAMNTNSSASGIELVEQENNGKIDGELSWIKVRYSYRKSSRQSAFIQPLNRETLTLQVTDYLKLEYGDVYPSLSPFVLDGKRVRGRHIHVDLPWLDFQYVYGKISEQVNYKKGKVDGGYRFLVNNTELNPDGSRIFNLTRTGYTFPRDVSAARLAFTFFNIFSGGFHFLKAKDSFDEIPQYISNDEMFTFTPLDSTLDSAYIFNDYINNKSQYKFGEFEEVASSNGDTLTIPLNNWAGVAPKENLVAGFNFETALDNRNIIFQFAWNYSLTNNNIWDGPLTLDELDTKLDSLDDGKILDVSLEGVPDPDDYENLFTINEFITPFAPIDPATMETNPLRAIINMPSSAIHARIKGSYTLNNLLVEYKQIGPEFYTFGNPYMSNNIREFTIKDRLSLLGRRLMFVVGYSAKDNKLSETVLNPLKTNTLMLNTTLVPGPGAPSVVFNMQVIGKTNGIDSVTVDSIGQFLKDNREDSRALNTLFSVNIPGSMGPISNTIAVNFNSITYTDLVATDEKYIEKPRRD</sequence>
<feature type="non-terminal residue" evidence="1">
    <location>
        <position position="1"/>
    </location>
</feature>